<evidence type="ECO:0000313" key="11">
    <source>
        <dbReference type="Proteomes" id="UP000230750"/>
    </source>
</evidence>
<keyword evidence="10" id="KW-0675">Receptor</keyword>
<evidence type="ECO:0000256" key="8">
    <source>
        <dbReference type="SAM" id="Phobius"/>
    </source>
</evidence>
<feature type="region of interest" description="Disordered" evidence="7">
    <location>
        <begin position="482"/>
        <end position="517"/>
    </location>
</feature>
<feature type="transmembrane region" description="Helical" evidence="8">
    <location>
        <begin position="442"/>
        <end position="468"/>
    </location>
</feature>
<dbReference type="InterPro" id="IPR003410">
    <property type="entry name" value="HYR_dom"/>
</dbReference>
<protein>
    <submittedName>
        <fullName evidence="10">Putative low-density lipoprotein receptor-related protein 2</fullName>
    </submittedName>
</protein>
<keyword evidence="8" id="KW-0472">Membrane</keyword>
<organism evidence="10 11">
    <name type="scientific">Stichopus japonicus</name>
    <name type="common">Sea cucumber</name>
    <dbReference type="NCBI Taxonomy" id="307972"/>
    <lineage>
        <taxon>Eukaryota</taxon>
        <taxon>Metazoa</taxon>
        <taxon>Echinodermata</taxon>
        <taxon>Eleutherozoa</taxon>
        <taxon>Echinozoa</taxon>
        <taxon>Holothuroidea</taxon>
        <taxon>Aspidochirotacea</taxon>
        <taxon>Aspidochirotida</taxon>
        <taxon>Stichopodidae</taxon>
        <taxon>Apostichopus</taxon>
    </lineage>
</organism>
<dbReference type="Gene3D" id="2.120.10.30">
    <property type="entry name" value="TolB, C-terminal domain"/>
    <property type="match status" value="1"/>
</dbReference>
<feature type="repeat" description="LDL-receptor class B" evidence="6">
    <location>
        <begin position="161"/>
        <end position="204"/>
    </location>
</feature>
<dbReference type="Proteomes" id="UP000230750">
    <property type="component" value="Unassembled WGS sequence"/>
</dbReference>
<evidence type="ECO:0000256" key="6">
    <source>
        <dbReference type="PROSITE-ProRule" id="PRU00461"/>
    </source>
</evidence>
<dbReference type="AlphaFoldDB" id="A0A2G8K6V6"/>
<dbReference type="Pfam" id="PF00058">
    <property type="entry name" value="Ldl_recept_b"/>
    <property type="match status" value="3"/>
</dbReference>
<keyword evidence="11" id="KW-1185">Reference proteome</keyword>
<feature type="domain" description="HYR" evidence="9">
    <location>
        <begin position="375"/>
        <end position="461"/>
    </location>
</feature>
<keyword evidence="8" id="KW-1133">Transmembrane helix</keyword>
<gene>
    <name evidence="10" type="ORF">BSL78_19451</name>
</gene>
<name>A0A2G8K6V6_STIJA</name>
<keyword evidence="5" id="KW-0325">Glycoprotein</keyword>
<evidence type="ECO:0000313" key="10">
    <source>
        <dbReference type="EMBL" id="PIK43683.1"/>
    </source>
</evidence>
<dbReference type="PROSITE" id="PS50825">
    <property type="entry name" value="HYR"/>
    <property type="match status" value="2"/>
</dbReference>
<feature type="domain" description="HYR" evidence="9">
    <location>
        <begin position="290"/>
        <end position="374"/>
    </location>
</feature>
<evidence type="ECO:0000256" key="2">
    <source>
        <dbReference type="ARBA" id="ARBA00022729"/>
    </source>
</evidence>
<accession>A0A2G8K6V6</accession>
<dbReference type="GO" id="GO:0005886">
    <property type="term" value="C:plasma membrane"/>
    <property type="evidence" value="ECO:0007669"/>
    <property type="project" value="TreeGrafter"/>
</dbReference>
<keyword evidence="8" id="KW-0812">Transmembrane</keyword>
<evidence type="ECO:0000256" key="1">
    <source>
        <dbReference type="ARBA" id="ARBA00022536"/>
    </source>
</evidence>
<feature type="repeat" description="LDL-receptor class B" evidence="6">
    <location>
        <begin position="205"/>
        <end position="248"/>
    </location>
</feature>
<dbReference type="SUPFAM" id="SSF63825">
    <property type="entry name" value="YWTD domain"/>
    <property type="match status" value="1"/>
</dbReference>
<dbReference type="GO" id="GO:0017147">
    <property type="term" value="F:Wnt-protein binding"/>
    <property type="evidence" value="ECO:0007669"/>
    <property type="project" value="TreeGrafter"/>
</dbReference>
<evidence type="ECO:0000259" key="9">
    <source>
        <dbReference type="PROSITE" id="PS50825"/>
    </source>
</evidence>
<evidence type="ECO:0000256" key="4">
    <source>
        <dbReference type="ARBA" id="ARBA00023157"/>
    </source>
</evidence>
<dbReference type="PROSITE" id="PS51120">
    <property type="entry name" value="LDLRB"/>
    <property type="match status" value="4"/>
</dbReference>
<feature type="compositionally biased region" description="Polar residues" evidence="7">
    <location>
        <begin position="491"/>
        <end position="500"/>
    </location>
</feature>
<dbReference type="FunFam" id="2.120.10.30:FF:000241">
    <property type="entry name" value="Low-density lipoprotein receptor-related protein 6"/>
    <property type="match status" value="1"/>
</dbReference>
<dbReference type="GO" id="GO:0042813">
    <property type="term" value="F:Wnt receptor activity"/>
    <property type="evidence" value="ECO:0007669"/>
    <property type="project" value="TreeGrafter"/>
</dbReference>
<comment type="caution">
    <text evidence="10">The sequence shown here is derived from an EMBL/GenBank/DDBJ whole genome shotgun (WGS) entry which is preliminary data.</text>
</comment>
<dbReference type="EMBL" id="MRZV01000832">
    <property type="protein sequence ID" value="PIK43683.1"/>
    <property type="molecule type" value="Genomic_DNA"/>
</dbReference>
<keyword evidence="10" id="KW-0449">Lipoprotein</keyword>
<dbReference type="InterPro" id="IPR011042">
    <property type="entry name" value="6-blade_b-propeller_TolB-like"/>
</dbReference>
<sequence length="558" mass="60822">MTLVFITNNAVSSSGFSATYRQVAPREDNFFAVDTENGIIYKQNRFGVNSEEILFSGVARLVAVDYDPIDQKFYVTDVGVNMIIRANLDGSGQETIASVEVAVPDGLAVDPVSRVVYWTDVDSGPRGPIINVARLDGSSRKIIVNTSIEFPRDIVVQPYQGHVYWSDWGSVAKIERMNGDGTDRTEVVNSELGWPNGIAIDMAGGKLYWADAQLNKIERSNLDGSARELLIAFDDDVHPFGLIFVDNALFWTDWVTAGIDVTDIVNDCSLQGSNGGCEELCLPTPSGPTCVAASPTFNTCPDDIFIVTKEATPISWIPPTVDTPSNTQVTISASHPQSTLFISPSNGTIQVTYTAIDELGNYARNCVFSITALYSDEVAPEVYGCPDDVTREVSPEIGFTFVIWEEPTAIDRVGEVTLTYQSHDVGDVFAVEPNERGGLPTALVGGISVVFLCLFLAVIVLVICKFVNCECKTNRRNRPVLPHPPAPKTPQVCSMTTHSYGPSPKSPPPTNTTSFTNSTYHEVEDVNVYSRAFPVTMYTSDRPPSLPARPAFLPLEKC</sequence>
<dbReference type="InterPro" id="IPR050778">
    <property type="entry name" value="Cueball_EGF_LRP_Nidogen"/>
</dbReference>
<keyword evidence="3" id="KW-0677">Repeat</keyword>
<dbReference type="STRING" id="307972.A0A2G8K6V6"/>
<reference evidence="10 11" key="1">
    <citation type="journal article" date="2017" name="PLoS Biol.">
        <title>The sea cucumber genome provides insights into morphological evolution and visceral regeneration.</title>
        <authorList>
            <person name="Zhang X."/>
            <person name="Sun L."/>
            <person name="Yuan J."/>
            <person name="Sun Y."/>
            <person name="Gao Y."/>
            <person name="Zhang L."/>
            <person name="Li S."/>
            <person name="Dai H."/>
            <person name="Hamel J.F."/>
            <person name="Liu C."/>
            <person name="Yu Y."/>
            <person name="Liu S."/>
            <person name="Lin W."/>
            <person name="Guo K."/>
            <person name="Jin S."/>
            <person name="Xu P."/>
            <person name="Storey K.B."/>
            <person name="Huan P."/>
            <person name="Zhang T."/>
            <person name="Zhou Y."/>
            <person name="Zhang J."/>
            <person name="Lin C."/>
            <person name="Li X."/>
            <person name="Xing L."/>
            <person name="Huo D."/>
            <person name="Sun M."/>
            <person name="Wang L."/>
            <person name="Mercier A."/>
            <person name="Li F."/>
            <person name="Yang H."/>
            <person name="Xiang J."/>
        </authorList>
    </citation>
    <scope>NUCLEOTIDE SEQUENCE [LARGE SCALE GENOMIC DNA]</scope>
    <source>
        <strain evidence="10">Shaxun</strain>
        <tissue evidence="10">Muscle</tissue>
    </source>
</reference>
<dbReference type="OrthoDB" id="10046193at2759"/>
<feature type="repeat" description="LDL-receptor class B" evidence="6">
    <location>
        <begin position="71"/>
        <end position="113"/>
    </location>
</feature>
<dbReference type="GO" id="GO:0060070">
    <property type="term" value="P:canonical Wnt signaling pathway"/>
    <property type="evidence" value="ECO:0007669"/>
    <property type="project" value="TreeGrafter"/>
</dbReference>
<dbReference type="SMART" id="SM00135">
    <property type="entry name" value="LY"/>
    <property type="match status" value="4"/>
</dbReference>
<proteinExistence type="predicted"/>
<dbReference type="PANTHER" id="PTHR46513">
    <property type="entry name" value="VITELLOGENIN RECEPTOR-LIKE PROTEIN-RELATED-RELATED"/>
    <property type="match status" value="1"/>
</dbReference>
<dbReference type="InterPro" id="IPR000033">
    <property type="entry name" value="LDLR_classB_rpt"/>
</dbReference>
<keyword evidence="2" id="KW-0732">Signal</keyword>
<feature type="repeat" description="LDL-receptor class B" evidence="6">
    <location>
        <begin position="114"/>
        <end position="160"/>
    </location>
</feature>
<evidence type="ECO:0000256" key="7">
    <source>
        <dbReference type="SAM" id="MobiDB-lite"/>
    </source>
</evidence>
<keyword evidence="4" id="KW-1015">Disulfide bond</keyword>
<dbReference type="Pfam" id="PF02494">
    <property type="entry name" value="HYR"/>
    <property type="match status" value="2"/>
</dbReference>
<evidence type="ECO:0000256" key="5">
    <source>
        <dbReference type="ARBA" id="ARBA00023180"/>
    </source>
</evidence>
<keyword evidence="1" id="KW-0245">EGF-like domain</keyword>
<evidence type="ECO:0000256" key="3">
    <source>
        <dbReference type="ARBA" id="ARBA00022737"/>
    </source>
</evidence>
<dbReference type="PANTHER" id="PTHR46513:SF13">
    <property type="entry name" value="EGF-LIKE DOMAIN-CONTAINING PROTEIN"/>
    <property type="match status" value="1"/>
</dbReference>